<proteinExistence type="inferred from homology"/>
<keyword evidence="3" id="KW-1185">Reference proteome</keyword>
<protein>
    <submittedName>
        <fullName evidence="2">Uncharacterized protein</fullName>
    </submittedName>
</protein>
<dbReference type="GO" id="GO:0034657">
    <property type="term" value="C:GID complex"/>
    <property type="evidence" value="ECO:0007669"/>
    <property type="project" value="TreeGrafter"/>
</dbReference>
<dbReference type="VEuPathDB" id="FungiDB:MUCCIDRAFT_155796"/>
<dbReference type="GO" id="GO:0007039">
    <property type="term" value="P:protein catabolic process in the vacuole"/>
    <property type="evidence" value="ECO:0007669"/>
    <property type="project" value="TreeGrafter"/>
</dbReference>
<dbReference type="EMBL" id="AMYB01000003">
    <property type="protein sequence ID" value="OAD05075.1"/>
    <property type="molecule type" value="Genomic_DNA"/>
</dbReference>
<dbReference type="Proteomes" id="UP000077051">
    <property type="component" value="Unassembled WGS sequence"/>
</dbReference>
<evidence type="ECO:0000256" key="1">
    <source>
        <dbReference type="ARBA" id="ARBA00061469"/>
    </source>
</evidence>
<dbReference type="OrthoDB" id="62at2759"/>
<dbReference type="GO" id="GO:0043161">
    <property type="term" value="P:proteasome-mediated ubiquitin-dependent protein catabolic process"/>
    <property type="evidence" value="ECO:0007669"/>
    <property type="project" value="TreeGrafter"/>
</dbReference>
<dbReference type="GO" id="GO:0006623">
    <property type="term" value="P:protein targeting to vacuole"/>
    <property type="evidence" value="ECO:0007669"/>
    <property type="project" value="TreeGrafter"/>
</dbReference>
<dbReference type="PANTHER" id="PTHR14534:SF3">
    <property type="entry name" value="GID COMPLEX SUBUNIT 4 HOMOLOG"/>
    <property type="match status" value="1"/>
</dbReference>
<accession>A0A162MSY7</accession>
<name>A0A162MSY7_MUCCL</name>
<reference evidence="2 3" key="1">
    <citation type="submission" date="2015-06" db="EMBL/GenBank/DDBJ databases">
        <title>Expansion of signal transduction pathways in fungi by whole-genome duplication.</title>
        <authorList>
            <consortium name="DOE Joint Genome Institute"/>
            <person name="Corrochano L.M."/>
            <person name="Kuo A."/>
            <person name="Marcet-Houben M."/>
            <person name="Polaino S."/>
            <person name="Salamov A."/>
            <person name="Villalobos J.M."/>
            <person name="Alvarez M.I."/>
            <person name="Avalos J."/>
            <person name="Benito E.P."/>
            <person name="Benoit I."/>
            <person name="Burger G."/>
            <person name="Camino L.P."/>
            <person name="Canovas D."/>
            <person name="Cerda-Olmedo E."/>
            <person name="Cheng J.-F."/>
            <person name="Dominguez A."/>
            <person name="Elias M."/>
            <person name="Eslava A.P."/>
            <person name="Glaser F."/>
            <person name="Grimwood J."/>
            <person name="Gutierrez G."/>
            <person name="Heitman J."/>
            <person name="Henrissat B."/>
            <person name="Iturriaga E.A."/>
            <person name="Lang B.F."/>
            <person name="Lavin J.L."/>
            <person name="Lee S."/>
            <person name="Li W."/>
            <person name="Lindquist E."/>
            <person name="Lopez-Garcia S."/>
            <person name="Luque E.M."/>
            <person name="Marcos A.T."/>
            <person name="Martin J."/>
            <person name="Mccluskey K."/>
            <person name="Medina H.R."/>
            <person name="Miralles-Duran A."/>
            <person name="Miyazaki A."/>
            <person name="Munoz-Torres E."/>
            <person name="Oguiza J.A."/>
            <person name="Ohm R."/>
            <person name="Olmedo M."/>
            <person name="Orejas M."/>
            <person name="Ortiz-Castellanos L."/>
            <person name="Pisabarro A.G."/>
            <person name="Rodriguez-Romero J."/>
            <person name="Ruiz-Herrera J."/>
            <person name="Ruiz-Vazquez R."/>
            <person name="Sanz C."/>
            <person name="Schackwitz W."/>
            <person name="Schmutz J."/>
            <person name="Shahriari M."/>
            <person name="Shelest E."/>
            <person name="Silva-Franco F."/>
            <person name="Soanes D."/>
            <person name="Syed K."/>
            <person name="Tagua V.G."/>
            <person name="Talbot N.J."/>
            <person name="Thon M."/>
            <person name="De Vries R.P."/>
            <person name="Wiebenga A."/>
            <person name="Yadav J.S."/>
            <person name="Braun E.L."/>
            <person name="Baker S."/>
            <person name="Garre V."/>
            <person name="Horwitz B."/>
            <person name="Torres-Martinez S."/>
            <person name="Idnurm A."/>
            <person name="Herrera-Estrella A."/>
            <person name="Gabaldon T."/>
            <person name="Grigoriev I.V."/>
        </authorList>
    </citation>
    <scope>NUCLEOTIDE SEQUENCE [LARGE SCALE GENOMIC DNA]</scope>
    <source>
        <strain evidence="2 3">CBS 277.49</strain>
    </source>
</reference>
<dbReference type="STRING" id="747725.A0A162MSY7"/>
<evidence type="ECO:0000313" key="2">
    <source>
        <dbReference type="EMBL" id="OAD05075.1"/>
    </source>
</evidence>
<comment type="caution">
    <text evidence="2">The sequence shown here is derived from an EMBL/GenBank/DDBJ whole genome shotgun (WGS) entry which is preliminary data.</text>
</comment>
<comment type="similarity">
    <text evidence="1">Belongs to the GID4/VID24 family.</text>
</comment>
<dbReference type="GO" id="GO:0045721">
    <property type="term" value="P:negative regulation of gluconeogenesis"/>
    <property type="evidence" value="ECO:0007669"/>
    <property type="project" value="TreeGrafter"/>
</dbReference>
<dbReference type="Pfam" id="PF09783">
    <property type="entry name" value="Vac_ImportDeg"/>
    <property type="match status" value="1"/>
</dbReference>
<gene>
    <name evidence="2" type="ORF">MUCCIDRAFT_155796</name>
</gene>
<evidence type="ECO:0000313" key="3">
    <source>
        <dbReference type="Proteomes" id="UP000077051"/>
    </source>
</evidence>
<sequence>MPILSVSTPSSSSNSTETIPIIIEKPTAVPAATSASAAATAASCDCSVPCCKQHATESVKDVAKQLPSNRKKRNTSLVSRDEDDYWVDISNKRLRNTRLGALYAGSRFKGVQKCGISKYNVMVDIQHVDLKESKISGYLNIEGLTNECPELTTFFEGEIIGPQYPFLTRKWQAQQYIDALHWGKFPSFEPYLHTFNDDDFTYDPFDNDFIYMRWKEHFLVPDHCVSNIEGASFAGFYYICYQRSTNEIKGFYFYHNNPEWFQQLVLEHVEEHSFSNFEFR</sequence>
<dbReference type="InterPro" id="IPR018618">
    <property type="entry name" value="GID4/10-like"/>
</dbReference>
<organism evidence="2 3">
    <name type="scientific">Mucor lusitanicus CBS 277.49</name>
    <dbReference type="NCBI Taxonomy" id="747725"/>
    <lineage>
        <taxon>Eukaryota</taxon>
        <taxon>Fungi</taxon>
        <taxon>Fungi incertae sedis</taxon>
        <taxon>Mucoromycota</taxon>
        <taxon>Mucoromycotina</taxon>
        <taxon>Mucoromycetes</taxon>
        <taxon>Mucorales</taxon>
        <taxon>Mucorineae</taxon>
        <taxon>Mucoraceae</taxon>
        <taxon>Mucor</taxon>
    </lineage>
</organism>
<dbReference type="GO" id="GO:0005773">
    <property type="term" value="C:vacuole"/>
    <property type="evidence" value="ECO:0007669"/>
    <property type="project" value="GOC"/>
</dbReference>
<dbReference type="AlphaFoldDB" id="A0A162MSY7"/>
<dbReference type="PANTHER" id="PTHR14534">
    <property type="entry name" value="VACUOLAR IMPORT AND DEGRADATION PROTEIN 24"/>
    <property type="match status" value="1"/>
</dbReference>